<dbReference type="InterPro" id="IPR056681">
    <property type="entry name" value="DUF7779"/>
</dbReference>
<dbReference type="SUPFAM" id="SSF52540">
    <property type="entry name" value="P-loop containing nucleoside triphosphate hydrolases"/>
    <property type="match status" value="1"/>
</dbReference>
<protein>
    <submittedName>
        <fullName evidence="4">Uncharacterized protein</fullName>
    </submittedName>
</protein>
<dbReference type="Gene3D" id="3.40.50.300">
    <property type="entry name" value="P-loop containing nucleotide triphosphate hydrolases"/>
    <property type="match status" value="1"/>
</dbReference>
<organism evidence="4 5">
    <name type="scientific">Cryomyces minteri</name>
    <dbReference type="NCBI Taxonomy" id="331657"/>
    <lineage>
        <taxon>Eukaryota</taxon>
        <taxon>Fungi</taxon>
        <taxon>Dikarya</taxon>
        <taxon>Ascomycota</taxon>
        <taxon>Pezizomycotina</taxon>
        <taxon>Dothideomycetes</taxon>
        <taxon>Dothideomycetes incertae sedis</taxon>
        <taxon>Cryomyces</taxon>
    </lineage>
</organism>
<dbReference type="InterPro" id="IPR002182">
    <property type="entry name" value="NB-ARC"/>
</dbReference>
<feature type="non-terminal residue" evidence="4">
    <location>
        <position position="1"/>
    </location>
</feature>
<sequence length="673" mass="75752">GNVGLPIREYAVRSRHDGDNRDSSAAFYGNPSLSGINNIGGTHHHYAAGTLQRGHSPSETAEDIQFVTGNKYWLMSRKSNTLFTGRQSTLQVLHQSLVPTQRPRDQSIQRVFVLVGLGGAGKSKVAIKFAEETRESFWGVFWVDASSHQSAEASFVNIAETLKLSDRDLRTVLQWLANTNRRWLLILDNCDDSHIDYSAYFPPAQRGSVLMTTRVPHCADRHSSVGHADLESMPSDTAVELLLKACKIPQSEWKSKENDAKRVTERLGQHALAIIQAGAYINHGLCKLEEYPATLEARRQELLRYRPTQAQSDYGDVYATFEVSVKALESSPEALMLLKVLAFMHREDVQEDIFTRAWEYIQEAHIARSEEDDHIDHLSDWHVSRALSSGLVAQSPKSFRTARARLAQLSIVTLKDDPDSTSMHPLIHGWAMDRMDRAEQEKVWEIAGSILALSTKEVRRWGSFSRNLQPHLETWSKLWLSKGFAAVSTHGSKERINVGKFRGLRNRFNVFRIASQRETPAITSVSCSDLTRMGFAIAWLLYPLGSLDTLPLAEVVQQQLSMGLDVSSYNVTQAKYLLAANLLRKVETAARAATLLEEIIKIQQLMLKPQDPELLTYQQSLATAYVQMEQYEKAIGLLEKVVKIEKTTRDPKDPSRLTSQHGLARAYLGIEQY</sequence>
<feature type="domain" description="DUF7779" evidence="3">
    <location>
        <begin position="330"/>
        <end position="439"/>
    </location>
</feature>
<evidence type="ECO:0000313" key="4">
    <source>
        <dbReference type="EMBL" id="TKA66369.1"/>
    </source>
</evidence>
<dbReference type="InterPro" id="IPR011990">
    <property type="entry name" value="TPR-like_helical_dom_sf"/>
</dbReference>
<dbReference type="GO" id="GO:0043531">
    <property type="term" value="F:ADP binding"/>
    <property type="evidence" value="ECO:0007669"/>
    <property type="project" value="InterPro"/>
</dbReference>
<dbReference type="PANTHER" id="PTHR35205:SF1">
    <property type="entry name" value="ZU5 DOMAIN-CONTAINING PROTEIN"/>
    <property type="match status" value="1"/>
</dbReference>
<dbReference type="SUPFAM" id="SSF48452">
    <property type="entry name" value="TPR-like"/>
    <property type="match status" value="1"/>
</dbReference>
<dbReference type="PANTHER" id="PTHR35205">
    <property type="entry name" value="NB-ARC AND TPR DOMAIN PROTEIN"/>
    <property type="match status" value="1"/>
</dbReference>
<dbReference type="OrthoDB" id="1658288at2759"/>
<keyword evidence="1" id="KW-0802">TPR repeat</keyword>
<accession>A0A4V6WKW3</accession>
<evidence type="ECO:0000256" key="1">
    <source>
        <dbReference type="PROSITE-ProRule" id="PRU00339"/>
    </source>
</evidence>
<proteinExistence type="predicted"/>
<comment type="caution">
    <text evidence="4">The sequence shown here is derived from an EMBL/GenBank/DDBJ whole genome shotgun (WGS) entry which is preliminary data.</text>
</comment>
<dbReference type="InterPro" id="IPR027417">
    <property type="entry name" value="P-loop_NTPase"/>
</dbReference>
<dbReference type="InterPro" id="IPR019734">
    <property type="entry name" value="TPR_rpt"/>
</dbReference>
<dbReference type="Proteomes" id="UP000308768">
    <property type="component" value="Unassembled WGS sequence"/>
</dbReference>
<name>A0A4V6WKW3_9PEZI</name>
<dbReference type="AlphaFoldDB" id="A0A4V6WKW3"/>
<dbReference type="PROSITE" id="PS50005">
    <property type="entry name" value="TPR"/>
    <property type="match status" value="1"/>
</dbReference>
<evidence type="ECO:0000259" key="2">
    <source>
        <dbReference type="Pfam" id="PF00931"/>
    </source>
</evidence>
<feature type="domain" description="NB-ARC" evidence="2">
    <location>
        <begin position="106"/>
        <end position="244"/>
    </location>
</feature>
<feature type="repeat" description="TPR" evidence="1">
    <location>
        <begin position="615"/>
        <end position="648"/>
    </location>
</feature>
<dbReference type="Pfam" id="PF25000">
    <property type="entry name" value="DUF7779"/>
    <property type="match status" value="1"/>
</dbReference>
<gene>
    <name evidence="4" type="ORF">B0A49_07899</name>
</gene>
<dbReference type="Pfam" id="PF00931">
    <property type="entry name" value="NB-ARC"/>
    <property type="match status" value="1"/>
</dbReference>
<dbReference type="STRING" id="331657.A0A4V6WKW3"/>
<evidence type="ECO:0000259" key="3">
    <source>
        <dbReference type="Pfam" id="PF25000"/>
    </source>
</evidence>
<evidence type="ECO:0000313" key="5">
    <source>
        <dbReference type="Proteomes" id="UP000308768"/>
    </source>
</evidence>
<dbReference type="EMBL" id="NAJN01001029">
    <property type="protein sequence ID" value="TKA66369.1"/>
    <property type="molecule type" value="Genomic_DNA"/>
</dbReference>
<dbReference type="Gene3D" id="1.25.40.10">
    <property type="entry name" value="Tetratricopeptide repeat domain"/>
    <property type="match status" value="1"/>
</dbReference>
<keyword evidence="5" id="KW-1185">Reference proteome</keyword>
<reference evidence="4 5" key="1">
    <citation type="submission" date="2017-03" db="EMBL/GenBank/DDBJ databases">
        <title>Genomes of endolithic fungi from Antarctica.</title>
        <authorList>
            <person name="Coleine C."/>
            <person name="Masonjones S."/>
            <person name="Stajich J.E."/>
        </authorList>
    </citation>
    <scope>NUCLEOTIDE SEQUENCE [LARGE SCALE GENOMIC DNA]</scope>
    <source>
        <strain evidence="4 5">CCFEE 5187</strain>
    </source>
</reference>